<dbReference type="InterPro" id="IPR035965">
    <property type="entry name" value="PAS-like_dom_sf"/>
</dbReference>
<dbReference type="Pfam" id="PF13581">
    <property type="entry name" value="HATPase_c_2"/>
    <property type="match status" value="1"/>
</dbReference>
<evidence type="ECO:0000256" key="2">
    <source>
        <dbReference type="SAM" id="MobiDB-lite"/>
    </source>
</evidence>
<dbReference type="PANTHER" id="PTHR35526:SF3">
    <property type="entry name" value="ANTI-SIGMA-F FACTOR RSBW"/>
    <property type="match status" value="1"/>
</dbReference>
<dbReference type="Gene3D" id="3.30.565.10">
    <property type="entry name" value="Histidine kinase-like ATPase, C-terminal domain"/>
    <property type="match status" value="1"/>
</dbReference>
<evidence type="ECO:0000313" key="4">
    <source>
        <dbReference type="EMBL" id="MDR7363290.1"/>
    </source>
</evidence>
<evidence type="ECO:0000256" key="1">
    <source>
        <dbReference type="ARBA" id="ARBA00022527"/>
    </source>
</evidence>
<reference evidence="4 5" key="1">
    <citation type="submission" date="2023-07" db="EMBL/GenBank/DDBJ databases">
        <title>Sequencing the genomes of 1000 actinobacteria strains.</title>
        <authorList>
            <person name="Klenk H.-P."/>
        </authorList>
    </citation>
    <scope>NUCLEOTIDE SEQUENCE [LARGE SCALE GENOMIC DNA]</scope>
    <source>
        <strain evidence="4 5">DSM 19426</strain>
    </source>
</reference>
<dbReference type="Gene3D" id="3.30.450.20">
    <property type="entry name" value="PAS domain"/>
    <property type="match status" value="1"/>
</dbReference>
<dbReference type="Proteomes" id="UP001183648">
    <property type="component" value="Unassembled WGS sequence"/>
</dbReference>
<sequence length="432" mass="46666">MHSPAAVLRLDVDPRSVREARLHLHAVLETAGLEELVDDATLAVSEVVTNAIVHAGTEVLVRVRTAGRAVRVEVEDRGLQAPSRRSYSDSSGTGRGLAMVEDTVRSWGVEELEDGKVVWFEVGDPEGHETTDGTAVHEVPDGTSVQSTRTQDVVRVRLQRVPLLMHVAWQEHAAALLREHLLHSLGDDGGDVLSEHAHASEAMSLLYSQLPVPVLGAAPEELMAGATEPLVTAEDVVLEVPLSTVAHFATLDRLLRRSLEEARAGHFLCPPTQPEIEEMRRWLCSEVARQAAGDTTEVPWVARSDVRVAVVDRVDGAVVHELHAEDGEALVATDESSVVVAVSPAAVELLGYASAEDLLGRRVIAIVPERFRQAHIAGTTLHATNGRDNLLGVPVRVPMVRADGSEVDVELRVDPEAHDEGPVAFVARFRAV</sequence>
<keyword evidence="1" id="KW-0418">Kinase</keyword>
<dbReference type="SUPFAM" id="SSF55874">
    <property type="entry name" value="ATPase domain of HSP90 chaperone/DNA topoisomerase II/histidine kinase"/>
    <property type="match status" value="1"/>
</dbReference>
<accession>A0ABU2BY07</accession>
<evidence type="ECO:0000313" key="5">
    <source>
        <dbReference type="Proteomes" id="UP001183648"/>
    </source>
</evidence>
<gene>
    <name evidence="4" type="ORF">J2S63_002843</name>
</gene>
<dbReference type="InterPro" id="IPR003594">
    <property type="entry name" value="HATPase_dom"/>
</dbReference>
<protein>
    <submittedName>
        <fullName evidence="4">PAS domain S-box-containing protein</fullName>
    </submittedName>
</protein>
<organism evidence="4 5">
    <name type="scientific">Nocardioides marmoribigeumensis</name>
    <dbReference type="NCBI Taxonomy" id="433649"/>
    <lineage>
        <taxon>Bacteria</taxon>
        <taxon>Bacillati</taxon>
        <taxon>Actinomycetota</taxon>
        <taxon>Actinomycetes</taxon>
        <taxon>Propionibacteriales</taxon>
        <taxon>Nocardioidaceae</taxon>
        <taxon>Nocardioides</taxon>
    </lineage>
</organism>
<keyword evidence="1" id="KW-0808">Transferase</keyword>
<feature type="domain" description="Histidine kinase/HSP90-like ATPase" evidence="3">
    <location>
        <begin position="13"/>
        <end position="120"/>
    </location>
</feature>
<proteinExistence type="predicted"/>
<dbReference type="InterPro" id="IPR000014">
    <property type="entry name" value="PAS"/>
</dbReference>
<dbReference type="SUPFAM" id="SSF55785">
    <property type="entry name" value="PYP-like sensor domain (PAS domain)"/>
    <property type="match status" value="1"/>
</dbReference>
<dbReference type="NCBIfam" id="TIGR00229">
    <property type="entry name" value="sensory_box"/>
    <property type="match status" value="1"/>
</dbReference>
<name>A0ABU2BY07_9ACTN</name>
<comment type="caution">
    <text evidence="4">The sequence shown here is derived from an EMBL/GenBank/DDBJ whole genome shotgun (WGS) entry which is preliminary data.</text>
</comment>
<dbReference type="InterPro" id="IPR050267">
    <property type="entry name" value="Anti-sigma-factor_SerPK"/>
</dbReference>
<keyword evidence="5" id="KW-1185">Reference proteome</keyword>
<dbReference type="RefSeq" id="WP_310303535.1">
    <property type="nucleotide sequence ID" value="NZ_BAAAPS010000003.1"/>
</dbReference>
<feature type="region of interest" description="Disordered" evidence="2">
    <location>
        <begin position="127"/>
        <end position="148"/>
    </location>
</feature>
<dbReference type="InterPro" id="IPR036890">
    <property type="entry name" value="HATPase_C_sf"/>
</dbReference>
<dbReference type="CDD" id="cd16936">
    <property type="entry name" value="HATPase_RsbW-like"/>
    <property type="match status" value="1"/>
</dbReference>
<dbReference type="PANTHER" id="PTHR35526">
    <property type="entry name" value="ANTI-SIGMA-F FACTOR RSBW-RELATED"/>
    <property type="match status" value="1"/>
</dbReference>
<evidence type="ECO:0000259" key="3">
    <source>
        <dbReference type="Pfam" id="PF13581"/>
    </source>
</evidence>
<dbReference type="EMBL" id="JAVDYG010000001">
    <property type="protein sequence ID" value="MDR7363290.1"/>
    <property type="molecule type" value="Genomic_DNA"/>
</dbReference>
<keyword evidence="1" id="KW-0723">Serine/threonine-protein kinase</keyword>